<sequence>MLLKFSDQRLRFYRHVHDTSAFPVGTLVHIIQCKNSYSLRLRAAALRNLVCDAPLEVTKGAPYAAARRLTRAHYGI</sequence>
<dbReference type="RefSeq" id="WP_044403152.1">
    <property type="nucleotide sequence ID" value="NZ_JXYQ01000116.1"/>
</dbReference>
<accession>A0A0D7K493</accession>
<evidence type="ECO:0000313" key="2">
    <source>
        <dbReference type="Proteomes" id="UP000032566"/>
    </source>
</evidence>
<evidence type="ECO:0000313" key="1">
    <source>
        <dbReference type="EMBL" id="KJA08782.1"/>
    </source>
</evidence>
<dbReference type="OrthoDB" id="9111713at2"/>
<organism evidence="1 2">
    <name type="scientific">Acidovorax temperans</name>
    <dbReference type="NCBI Taxonomy" id="80878"/>
    <lineage>
        <taxon>Bacteria</taxon>
        <taxon>Pseudomonadati</taxon>
        <taxon>Pseudomonadota</taxon>
        <taxon>Betaproteobacteria</taxon>
        <taxon>Burkholderiales</taxon>
        <taxon>Comamonadaceae</taxon>
        <taxon>Acidovorax</taxon>
    </lineage>
</organism>
<dbReference type="EMBL" id="JXYQ01000116">
    <property type="protein sequence ID" value="KJA08782.1"/>
    <property type="molecule type" value="Genomic_DNA"/>
</dbReference>
<protein>
    <submittedName>
        <fullName evidence="1">Uncharacterized protein</fullName>
    </submittedName>
</protein>
<dbReference type="Proteomes" id="UP000032566">
    <property type="component" value="Unassembled WGS sequence"/>
</dbReference>
<reference evidence="1 2" key="1">
    <citation type="submission" date="2014-12" db="EMBL/GenBank/DDBJ databases">
        <title>Isolation of bacteria from lake water.</title>
        <authorList>
            <person name="Sheng K.-Y."/>
            <person name="Chin P.-S."/>
            <person name="Chan K.-G."/>
            <person name="Tan G.S."/>
        </authorList>
    </citation>
    <scope>NUCLEOTIDE SEQUENCE [LARGE SCALE GENOMIC DNA]</scope>
    <source>
        <strain evidence="1 2">KY4</strain>
    </source>
</reference>
<keyword evidence="2" id="KW-1185">Reference proteome</keyword>
<dbReference type="AlphaFoldDB" id="A0A0D7K493"/>
<comment type="caution">
    <text evidence="1">The sequence shown here is derived from an EMBL/GenBank/DDBJ whole genome shotgun (WGS) entry which is preliminary data.</text>
</comment>
<gene>
    <name evidence="1" type="ORF">RP29_20085</name>
</gene>
<dbReference type="PATRIC" id="fig|80878.5.peg.222"/>
<proteinExistence type="predicted"/>
<name>A0A0D7K493_9BURK</name>